<feature type="site" description="Electron transfer via tryptophanyl radical" evidence="7">
    <location>
        <position position="358"/>
    </location>
</feature>
<name>Q8D319_WIGBR</name>
<feature type="binding site" evidence="6">
    <location>
        <position position="270"/>
    </location>
    <ligand>
        <name>FAD</name>
        <dbReference type="ChEBI" id="CHEBI:57692"/>
    </ligand>
</feature>
<evidence type="ECO:0000256" key="5">
    <source>
        <dbReference type="ARBA" id="ARBA00022991"/>
    </source>
</evidence>
<dbReference type="PROSITE" id="PS00691">
    <property type="entry name" value="DNA_PHOTOLYASES_1_2"/>
    <property type="match status" value="1"/>
</dbReference>
<feature type="domain" description="Photolyase/cryptochrome alpha/beta" evidence="9">
    <location>
        <begin position="2"/>
        <end position="135"/>
    </location>
</feature>
<evidence type="ECO:0000256" key="6">
    <source>
        <dbReference type="PIRSR" id="PIRSR602081-1"/>
    </source>
</evidence>
<dbReference type="InterPro" id="IPR036134">
    <property type="entry name" value="Crypto/Photolyase_FAD-like_sf"/>
</dbReference>
<reference evidence="10 11" key="1">
    <citation type="journal article" date="2002" name="Nat. Genet.">
        <title>Genome sequence of the endocellular obligate symbiont of tsetse flies, Wigglesworthia glossinidia.</title>
        <authorList>
            <person name="Akman L."/>
            <person name="Yamashita A."/>
            <person name="Watanabe H."/>
            <person name="Oshima K."/>
            <person name="Shiba T."/>
            <person name="Hattori M."/>
            <person name="Aksoy S."/>
        </authorList>
    </citation>
    <scope>NUCLEOTIDE SEQUENCE [LARGE SCALE GENOMIC DNA]</scope>
</reference>
<accession>Q8D319</accession>
<feature type="binding site" evidence="6">
    <location>
        <begin position="231"/>
        <end position="235"/>
    </location>
    <ligand>
        <name>FAD</name>
        <dbReference type="ChEBI" id="CHEBI:57692"/>
    </ligand>
</feature>
<dbReference type="InterPro" id="IPR006050">
    <property type="entry name" value="DNA_photolyase_N"/>
</dbReference>
<dbReference type="PRINTS" id="PR00147">
    <property type="entry name" value="DNAPHOTLYASE"/>
</dbReference>
<dbReference type="InterPro" id="IPR005101">
    <property type="entry name" value="Cryptochr/Photolyase_FAD-bd"/>
</dbReference>
<evidence type="ECO:0000256" key="3">
    <source>
        <dbReference type="ARBA" id="ARBA00022630"/>
    </source>
</evidence>
<dbReference type="GO" id="GO:0006139">
    <property type="term" value="P:nucleobase-containing compound metabolic process"/>
    <property type="evidence" value="ECO:0007669"/>
    <property type="project" value="UniProtKB-ARBA"/>
</dbReference>
<proteinExistence type="inferred from homology"/>
<comment type="cofactor">
    <cofactor evidence="1">
        <name>(6R)-5,10-methylene-5,6,7,8-tetrahydrofolate</name>
        <dbReference type="ChEBI" id="CHEBI:15636"/>
    </cofactor>
</comment>
<dbReference type="Gene3D" id="1.10.579.10">
    <property type="entry name" value="DNA Cyclobutane Dipyrimidine Photolyase, subunit A, domain 3"/>
    <property type="match status" value="1"/>
</dbReference>
<evidence type="ECO:0000313" key="10">
    <source>
        <dbReference type="EMBL" id="BAC24328.1"/>
    </source>
</evidence>
<dbReference type="GO" id="GO:0003677">
    <property type="term" value="F:DNA binding"/>
    <property type="evidence" value="ECO:0007669"/>
    <property type="project" value="TreeGrafter"/>
</dbReference>
<dbReference type="PANTHER" id="PTHR11455:SF9">
    <property type="entry name" value="CRYPTOCHROME CIRCADIAN CLOCK 5 ISOFORM X1"/>
    <property type="match status" value="1"/>
</dbReference>
<dbReference type="Pfam" id="PF00875">
    <property type="entry name" value="DNA_photolyase"/>
    <property type="match status" value="1"/>
</dbReference>
<dbReference type="InterPro" id="IPR002081">
    <property type="entry name" value="Cryptochrome/DNA_photolyase_1"/>
</dbReference>
<organism evidence="10 11">
    <name type="scientific">Wigglesworthia glossinidia brevipalpis</name>
    <dbReference type="NCBI Taxonomy" id="36870"/>
    <lineage>
        <taxon>Bacteria</taxon>
        <taxon>Pseudomonadati</taxon>
        <taxon>Pseudomonadota</taxon>
        <taxon>Gammaproteobacteria</taxon>
        <taxon>Enterobacterales</taxon>
        <taxon>Erwiniaceae</taxon>
        <taxon>Wigglesworthia</taxon>
    </lineage>
</organism>
<dbReference type="GO" id="GO:0003904">
    <property type="term" value="F:deoxyribodipyrimidine photo-lyase activity"/>
    <property type="evidence" value="ECO:0007669"/>
    <property type="project" value="TreeGrafter"/>
</dbReference>
<keyword evidence="3 6" id="KW-0285">Flavoprotein</keyword>
<evidence type="ECO:0000259" key="9">
    <source>
        <dbReference type="PROSITE" id="PS51645"/>
    </source>
</evidence>
<dbReference type="GO" id="GO:0006950">
    <property type="term" value="P:response to stress"/>
    <property type="evidence" value="ECO:0007669"/>
    <property type="project" value="UniProtKB-ARBA"/>
</dbReference>
<dbReference type="Gene3D" id="1.25.40.80">
    <property type="match status" value="1"/>
</dbReference>
<keyword evidence="5 8" id="KW-0157">Chromophore</keyword>
<dbReference type="Gene3D" id="3.40.50.620">
    <property type="entry name" value="HUPs"/>
    <property type="match status" value="1"/>
</dbReference>
<feature type="site" description="Electron transfer via tryptophanyl radical" evidence="7">
    <location>
        <position position="305"/>
    </location>
</feature>
<protein>
    <submittedName>
        <fullName evidence="10">PhrB protein</fullName>
    </submittedName>
</protein>
<evidence type="ECO:0000256" key="4">
    <source>
        <dbReference type="ARBA" id="ARBA00022827"/>
    </source>
</evidence>
<keyword evidence="11" id="KW-1185">Reference proteome</keyword>
<feature type="binding site" evidence="6">
    <location>
        <position position="220"/>
    </location>
    <ligand>
        <name>FAD</name>
        <dbReference type="ChEBI" id="CHEBI:57692"/>
    </ligand>
</feature>
<dbReference type="GO" id="GO:0071949">
    <property type="term" value="F:FAD binding"/>
    <property type="evidence" value="ECO:0007669"/>
    <property type="project" value="TreeGrafter"/>
</dbReference>
<evidence type="ECO:0000256" key="2">
    <source>
        <dbReference type="ARBA" id="ARBA00005862"/>
    </source>
</evidence>
<gene>
    <name evidence="10" type="primary">phrB</name>
</gene>
<comment type="similarity">
    <text evidence="8">Belongs to the DNA photolyase family.</text>
</comment>
<dbReference type="STRING" id="36870.gene:10368670"/>
<dbReference type="PROSITE" id="PS00394">
    <property type="entry name" value="DNA_PHOTOLYASES_1_1"/>
    <property type="match status" value="1"/>
</dbReference>
<evidence type="ECO:0000313" key="11">
    <source>
        <dbReference type="Proteomes" id="UP000000562"/>
    </source>
</evidence>
<keyword evidence="4 6" id="KW-0274">FAD</keyword>
<dbReference type="InterPro" id="IPR018394">
    <property type="entry name" value="DNA_photolyase_1_CS_C"/>
</dbReference>
<dbReference type="EMBL" id="BA000021">
    <property type="protein sequence ID" value="BAC24328.1"/>
    <property type="molecule type" value="Genomic_DNA"/>
</dbReference>
<evidence type="ECO:0000256" key="1">
    <source>
        <dbReference type="ARBA" id="ARBA00001932"/>
    </source>
</evidence>
<comment type="similarity">
    <text evidence="2">Belongs to the DNA photolyase class-1 family.</text>
</comment>
<dbReference type="KEGG" id="wbr:phrB"/>
<evidence type="ECO:0000256" key="8">
    <source>
        <dbReference type="RuleBase" id="RU004182"/>
    </source>
</evidence>
<sequence length="475" mass="57227">MIDNLIWFRKDLRLNDNPALYYACVDEYKSASGILILNKKKWNEKIVSKNRIRFMYKNIFSLKRNLKKIGIELIFYTCRDFFEYTCLLYNFCYTNKVKELYFNKGIEKEDLEEDKIIIKKLKKITKCICFNGNLLIDPEKIKNKNKKTYKVYSYFLKSCISFISNNNINIIPFPKIRKNKLNLIKSYNDSIKIKKKLSPCYEEHALNKLNNFIKLKINKYHITRDFCINSTSFLSPYINIGVLSLRECINNIKNNNFDFIEKKNSGHFKWFSEIIWREFCHHLIIEYSDFFDSKKLIKWTKYIKWENKIKKIQAWKNGTTGFPIIDAAMRQLKKTGWMHNRLRMITSSFLVKDLLVDWKIGEKYFYYHLIDGNSAINNFNWQWISSSGICSSPYFRMINPITQSKKFKSIYKYIKFWIPELKNIPFNEIHEPYNWIIKNKINYPNQIIEHKTAKINFFKACKKAIYIFKSKNINK</sequence>
<dbReference type="SUPFAM" id="SSF52425">
    <property type="entry name" value="Cryptochrome/photolyase, N-terminal domain"/>
    <property type="match status" value="1"/>
</dbReference>
<dbReference type="GO" id="GO:0009416">
    <property type="term" value="P:response to light stimulus"/>
    <property type="evidence" value="ECO:0007669"/>
    <property type="project" value="TreeGrafter"/>
</dbReference>
<dbReference type="PROSITE" id="PS51645">
    <property type="entry name" value="PHR_CRY_ALPHA_BETA"/>
    <property type="match status" value="1"/>
</dbReference>
<dbReference type="AlphaFoldDB" id="Q8D319"/>
<dbReference type="InterPro" id="IPR014729">
    <property type="entry name" value="Rossmann-like_a/b/a_fold"/>
</dbReference>
<dbReference type="InterPro" id="IPR036155">
    <property type="entry name" value="Crypto/Photolyase_N_sf"/>
</dbReference>
<evidence type="ECO:0000256" key="7">
    <source>
        <dbReference type="PIRSR" id="PIRSR602081-2"/>
    </source>
</evidence>
<dbReference type="PANTHER" id="PTHR11455">
    <property type="entry name" value="CRYPTOCHROME"/>
    <property type="match status" value="1"/>
</dbReference>
<dbReference type="SUPFAM" id="SSF48173">
    <property type="entry name" value="Cryptochrome/photolyase FAD-binding domain"/>
    <property type="match status" value="1"/>
</dbReference>
<comment type="cofactor">
    <cofactor evidence="6">
        <name>FAD</name>
        <dbReference type="ChEBI" id="CHEBI:57692"/>
    </cofactor>
    <text evidence="6">Binds 1 FAD per subunit.</text>
</comment>
<dbReference type="Proteomes" id="UP000000562">
    <property type="component" value="Chromosome"/>
</dbReference>
<dbReference type="Pfam" id="PF03441">
    <property type="entry name" value="FAD_binding_7"/>
    <property type="match status" value="1"/>
</dbReference>
<dbReference type="HOGENOM" id="CLU_010348_2_0_6"/>
<dbReference type="OrthoDB" id="9772484at2"/>
<dbReference type="eggNOG" id="COG0415">
    <property type="taxonomic scope" value="Bacteria"/>
</dbReference>
<feature type="site" description="Electron transfer via tryptophanyl radical" evidence="7">
    <location>
        <position position="381"/>
    </location>
</feature>